<evidence type="ECO:0000313" key="2">
    <source>
        <dbReference type="Proteomes" id="UP001374584"/>
    </source>
</evidence>
<sequence>MEITNAIELYMKHWKDAFSEEAGAVLDSNYLWREIWDLMNHWRERLFEASGISGHKQLSSREIEIEKVLESWRKAFAEAVDNSTGAVDNSTGVVFESRSLKMLKAYNRIESLLNHWRMALCEAVAISRLVVQHYRGIKDNEINNLVKHAGDALCEAAGISGCNPEFWE</sequence>
<evidence type="ECO:0000313" key="1">
    <source>
        <dbReference type="EMBL" id="KAK7382590.1"/>
    </source>
</evidence>
<dbReference type="EMBL" id="JAYMYR010000001">
    <property type="protein sequence ID" value="KAK7382590.1"/>
    <property type="molecule type" value="Genomic_DNA"/>
</dbReference>
<proteinExistence type="predicted"/>
<name>A0AAN9WWV1_PHACN</name>
<keyword evidence="2" id="KW-1185">Reference proteome</keyword>
<gene>
    <name evidence="1" type="ORF">VNO80_01504</name>
</gene>
<reference evidence="1 2" key="1">
    <citation type="submission" date="2024-01" db="EMBL/GenBank/DDBJ databases">
        <title>The genomes of 5 underutilized Papilionoideae crops provide insights into root nodulation and disease resistanc.</title>
        <authorList>
            <person name="Jiang F."/>
        </authorList>
    </citation>
    <scope>NUCLEOTIDE SEQUENCE [LARGE SCALE GENOMIC DNA]</scope>
    <source>
        <strain evidence="1">JINMINGXINNONG_FW02</strain>
        <tissue evidence="1">Leaves</tissue>
    </source>
</reference>
<organism evidence="1 2">
    <name type="scientific">Phaseolus coccineus</name>
    <name type="common">Scarlet runner bean</name>
    <name type="synonym">Phaseolus multiflorus</name>
    <dbReference type="NCBI Taxonomy" id="3886"/>
    <lineage>
        <taxon>Eukaryota</taxon>
        <taxon>Viridiplantae</taxon>
        <taxon>Streptophyta</taxon>
        <taxon>Embryophyta</taxon>
        <taxon>Tracheophyta</taxon>
        <taxon>Spermatophyta</taxon>
        <taxon>Magnoliopsida</taxon>
        <taxon>eudicotyledons</taxon>
        <taxon>Gunneridae</taxon>
        <taxon>Pentapetalae</taxon>
        <taxon>rosids</taxon>
        <taxon>fabids</taxon>
        <taxon>Fabales</taxon>
        <taxon>Fabaceae</taxon>
        <taxon>Papilionoideae</taxon>
        <taxon>50 kb inversion clade</taxon>
        <taxon>NPAAA clade</taxon>
        <taxon>indigoferoid/millettioid clade</taxon>
        <taxon>Phaseoleae</taxon>
        <taxon>Phaseolus</taxon>
    </lineage>
</organism>
<dbReference type="Proteomes" id="UP001374584">
    <property type="component" value="Unassembled WGS sequence"/>
</dbReference>
<comment type="caution">
    <text evidence="1">The sequence shown here is derived from an EMBL/GenBank/DDBJ whole genome shotgun (WGS) entry which is preliminary data.</text>
</comment>
<accession>A0AAN9WWV1</accession>
<protein>
    <submittedName>
        <fullName evidence="1">Uncharacterized protein</fullName>
    </submittedName>
</protein>
<dbReference type="AlphaFoldDB" id="A0AAN9WWV1"/>